<evidence type="ECO:0000313" key="1">
    <source>
        <dbReference type="EMBL" id="WMX47402.1"/>
    </source>
</evidence>
<evidence type="ECO:0000313" key="2">
    <source>
        <dbReference type="Proteomes" id="UP001250858"/>
    </source>
</evidence>
<organism evidence="1 2">
    <name type="scientific">Streptomyces roseicoloratus</name>
    <dbReference type="NCBI Taxonomy" id="2508722"/>
    <lineage>
        <taxon>Bacteria</taxon>
        <taxon>Bacillati</taxon>
        <taxon>Actinomycetota</taxon>
        <taxon>Actinomycetes</taxon>
        <taxon>Kitasatosporales</taxon>
        <taxon>Streptomycetaceae</taxon>
        <taxon>Streptomyces</taxon>
    </lineage>
</organism>
<proteinExistence type="predicted"/>
<protein>
    <submittedName>
        <fullName evidence="1">DUF4344 domain-containing metallopeptidase</fullName>
    </submittedName>
</protein>
<sequence>MVTYEPGETEEDEAERQFLEANEVLESAATHANSLIGLPRDISLTALSCGEENAFWDPESETIAFCYELACAYRSLFTDLNTEGSEAERVRATDDDVIGISNSVVFHEFGHALISLYDLPITGREEDAADQLATLLLAGDSLHQEYAVSAIEAWGALALSAEQGDVAADPADEHSLDSQRYFNAICWLYGSDPAAYQGVVATDGNPDGVLPEDRAARCPAEFDQIDQAWGTLLEPYLKTA</sequence>
<dbReference type="Proteomes" id="UP001250858">
    <property type="component" value="Chromosome"/>
</dbReference>
<name>A0ABY9RZI4_9ACTN</name>
<gene>
    <name evidence="1" type="ORF">RGF97_24810</name>
</gene>
<dbReference type="SUPFAM" id="SSF55486">
    <property type="entry name" value="Metalloproteases ('zincins'), catalytic domain"/>
    <property type="match status" value="1"/>
</dbReference>
<dbReference type="Pfam" id="PF14247">
    <property type="entry name" value="DUF4344"/>
    <property type="match status" value="1"/>
</dbReference>
<dbReference type="InterPro" id="IPR025644">
    <property type="entry name" value="DUF4344"/>
</dbReference>
<reference evidence="1 2" key="1">
    <citation type="submission" date="2023-09" db="EMBL/GenBank/DDBJ databases">
        <title>Complete genome of Streptomyces roseicoloratus T14.</title>
        <authorList>
            <person name="Bashizi T."/>
            <person name="Kim M.-J."/>
            <person name="Lee G."/>
            <person name="Tagele S.B."/>
            <person name="Shin J.-H."/>
        </authorList>
    </citation>
    <scope>NUCLEOTIDE SEQUENCE [LARGE SCALE GENOMIC DNA]</scope>
    <source>
        <strain evidence="1 2">T14</strain>
    </source>
</reference>
<dbReference type="RefSeq" id="WP_309549452.1">
    <property type="nucleotide sequence ID" value="NZ_CP133762.1"/>
</dbReference>
<dbReference type="EMBL" id="CP133762">
    <property type="protein sequence ID" value="WMX47402.1"/>
    <property type="molecule type" value="Genomic_DNA"/>
</dbReference>
<accession>A0ABY9RZI4</accession>
<keyword evidence="2" id="KW-1185">Reference proteome</keyword>